<reference evidence="1" key="1">
    <citation type="submission" date="2021-06" db="EMBL/GenBank/DDBJ databases">
        <title>44 bacteria genomes isolated from Dapeng, Shenzhen.</title>
        <authorList>
            <person name="Zheng W."/>
            <person name="Yu S."/>
            <person name="Huang Y."/>
        </authorList>
    </citation>
    <scope>NUCLEOTIDE SEQUENCE</scope>
    <source>
        <strain evidence="1">DP5N28-2</strain>
    </source>
</reference>
<keyword evidence="1" id="KW-0808">Transferase</keyword>
<dbReference type="RefSeq" id="WP_222581578.1">
    <property type="nucleotide sequence ID" value="NZ_JAHVHU010000021.1"/>
</dbReference>
<name>A0A953HXM8_9BACT</name>
<dbReference type="GO" id="GO:0008483">
    <property type="term" value="F:transaminase activity"/>
    <property type="evidence" value="ECO:0007669"/>
    <property type="project" value="UniProtKB-KW"/>
</dbReference>
<dbReference type="Pfam" id="PF01063">
    <property type="entry name" value="Aminotran_4"/>
    <property type="match status" value="1"/>
</dbReference>
<comment type="caution">
    <text evidence="1">The sequence shown here is derived from an EMBL/GenBank/DDBJ whole genome shotgun (WGS) entry which is preliminary data.</text>
</comment>
<dbReference type="EMBL" id="JAHVHU010000021">
    <property type="protein sequence ID" value="MBY5960036.1"/>
    <property type="molecule type" value="Genomic_DNA"/>
</dbReference>
<gene>
    <name evidence="1" type="ORF">KUV50_17930</name>
</gene>
<dbReference type="SUPFAM" id="SSF56752">
    <property type="entry name" value="D-aminoacid aminotransferase-like PLP-dependent enzymes"/>
    <property type="match status" value="1"/>
</dbReference>
<protein>
    <submittedName>
        <fullName evidence="1">Aminotransferase class IV family protein</fullName>
    </submittedName>
</protein>
<evidence type="ECO:0000313" key="1">
    <source>
        <dbReference type="EMBL" id="MBY5960036.1"/>
    </source>
</evidence>
<dbReference type="InterPro" id="IPR043131">
    <property type="entry name" value="BCAT-like_N"/>
</dbReference>
<dbReference type="InterPro" id="IPR001544">
    <property type="entry name" value="Aminotrans_IV"/>
</dbReference>
<sequence>MYQFIETISVKEGQIQHLADHQERMDRTILHFFDSRSTPDLNSVLSVPAHARQGWIKCRVVYDHDVQEITWTPYQVKKPASFALVHTNDLDYSYKYTDRKIFSELISQAETDDIIIVKNGWITDSSYANLLFRTDDRWITPAHPLLPGTQRSRLLQSGVIEEEPIKPSDLQQFDRLKLINALLDMENGPEWSMDVIKNL</sequence>
<keyword evidence="1" id="KW-0032">Aminotransferase</keyword>
<keyword evidence="2" id="KW-1185">Reference proteome</keyword>
<accession>A0A953HXM8</accession>
<dbReference type="Gene3D" id="3.20.10.10">
    <property type="entry name" value="D-amino Acid Aminotransferase, subunit A, domain 2"/>
    <property type="match status" value="1"/>
</dbReference>
<organism evidence="1 2">
    <name type="scientific">Membranihabitans marinus</name>
    <dbReference type="NCBI Taxonomy" id="1227546"/>
    <lineage>
        <taxon>Bacteria</taxon>
        <taxon>Pseudomonadati</taxon>
        <taxon>Bacteroidota</taxon>
        <taxon>Saprospiria</taxon>
        <taxon>Saprospirales</taxon>
        <taxon>Saprospiraceae</taxon>
        <taxon>Membranihabitans</taxon>
    </lineage>
</organism>
<proteinExistence type="predicted"/>
<dbReference type="Gene3D" id="3.30.470.10">
    <property type="match status" value="1"/>
</dbReference>
<evidence type="ECO:0000313" key="2">
    <source>
        <dbReference type="Proteomes" id="UP000753961"/>
    </source>
</evidence>
<dbReference type="Proteomes" id="UP000753961">
    <property type="component" value="Unassembled WGS sequence"/>
</dbReference>
<dbReference type="InterPro" id="IPR043132">
    <property type="entry name" value="BCAT-like_C"/>
</dbReference>
<dbReference type="InterPro" id="IPR036038">
    <property type="entry name" value="Aminotransferase-like"/>
</dbReference>
<dbReference type="AlphaFoldDB" id="A0A953HXM8"/>